<organism evidence="3 4">
    <name type="scientific">Notoacmeibacter ruber</name>
    <dbReference type="NCBI Taxonomy" id="2670375"/>
    <lineage>
        <taxon>Bacteria</taxon>
        <taxon>Pseudomonadati</taxon>
        <taxon>Pseudomonadota</taxon>
        <taxon>Alphaproteobacteria</taxon>
        <taxon>Hyphomicrobiales</taxon>
        <taxon>Notoacmeibacteraceae</taxon>
        <taxon>Notoacmeibacter</taxon>
    </lineage>
</organism>
<dbReference type="InterPro" id="IPR003719">
    <property type="entry name" value="Phenazine_PhzF-like"/>
</dbReference>
<evidence type="ECO:0000256" key="1">
    <source>
        <dbReference type="ARBA" id="ARBA00008270"/>
    </source>
</evidence>
<proteinExistence type="inferred from homology"/>
<feature type="active site" evidence="2">
    <location>
        <position position="47"/>
    </location>
</feature>
<protein>
    <submittedName>
        <fullName evidence="3">PhzF family phenazine biosynthesis protein</fullName>
    </submittedName>
</protein>
<dbReference type="PANTHER" id="PTHR13774:SF32">
    <property type="entry name" value="ANTISENSE-ENHANCING SEQUENCE 1"/>
    <property type="match status" value="1"/>
</dbReference>
<keyword evidence="4" id="KW-1185">Reference proteome</keyword>
<evidence type="ECO:0000313" key="3">
    <source>
        <dbReference type="EMBL" id="RLQ89491.1"/>
    </source>
</evidence>
<accession>A0A3L7JIN2</accession>
<dbReference type="GO" id="GO:0005737">
    <property type="term" value="C:cytoplasm"/>
    <property type="evidence" value="ECO:0007669"/>
    <property type="project" value="TreeGrafter"/>
</dbReference>
<dbReference type="AlphaFoldDB" id="A0A3L7JIN2"/>
<dbReference type="PIRSF" id="PIRSF016184">
    <property type="entry name" value="PhzC_PhzF"/>
    <property type="match status" value="1"/>
</dbReference>
<dbReference type="Proteomes" id="UP000281094">
    <property type="component" value="Unassembled WGS sequence"/>
</dbReference>
<sequence length="301" mass="32313">MVSRDYAIYDVFTATPLEGNPLAVVFDADELSLETMASLAREFNLSETIFLSAPQNEAHSAQARIFTPKGELPFAGHPTVGAAIAQVERRGGLAGDGRIVTLEEQIGLVRCVVNDDRGTLFAEFDLPKMPVAADLDLEKEEIAAALGLSAHEVGFENHVPTVYSAGVPFLCVPVHGLDAIGRANVDAESWHAFSKRTGFGEVYVYTRDTIRHDAAFHVRLFAPALGIPEDPATGSAAAAFSGVIMQFDTPHDGSHVVLIEQGVEMGRPSALRLELEIEGRELVKARLGGHAVKIAEGKLFV</sequence>
<evidence type="ECO:0000256" key="2">
    <source>
        <dbReference type="PIRSR" id="PIRSR016184-1"/>
    </source>
</evidence>
<dbReference type="GO" id="GO:0016853">
    <property type="term" value="F:isomerase activity"/>
    <property type="evidence" value="ECO:0007669"/>
    <property type="project" value="TreeGrafter"/>
</dbReference>
<comment type="similarity">
    <text evidence="1">Belongs to the PhzF family.</text>
</comment>
<dbReference type="Pfam" id="PF02567">
    <property type="entry name" value="PhzC-PhzF"/>
    <property type="match status" value="1"/>
</dbReference>
<gene>
    <name evidence="3" type="ORF">D8780_07875</name>
</gene>
<comment type="caution">
    <text evidence="3">The sequence shown here is derived from an EMBL/GenBank/DDBJ whole genome shotgun (WGS) entry which is preliminary data.</text>
</comment>
<reference evidence="3 4" key="1">
    <citation type="submission" date="2018-10" db="EMBL/GenBank/DDBJ databases">
        <title>Notoacmeibacter sp. M2BS9Y-3-1, whole genome shotgun sequence.</title>
        <authorList>
            <person name="Tuo L."/>
        </authorList>
    </citation>
    <scope>NUCLEOTIDE SEQUENCE [LARGE SCALE GENOMIC DNA]</scope>
    <source>
        <strain evidence="3 4">M2BS9Y-3-1</strain>
    </source>
</reference>
<dbReference type="EMBL" id="RCWN01000001">
    <property type="protein sequence ID" value="RLQ89491.1"/>
    <property type="molecule type" value="Genomic_DNA"/>
</dbReference>
<dbReference type="PANTHER" id="PTHR13774">
    <property type="entry name" value="PHENAZINE BIOSYNTHESIS PROTEIN"/>
    <property type="match status" value="1"/>
</dbReference>
<dbReference type="NCBIfam" id="TIGR00654">
    <property type="entry name" value="PhzF_family"/>
    <property type="match status" value="1"/>
</dbReference>
<evidence type="ECO:0000313" key="4">
    <source>
        <dbReference type="Proteomes" id="UP000281094"/>
    </source>
</evidence>
<name>A0A3L7JIN2_9HYPH</name>
<dbReference type="Gene3D" id="3.10.310.10">
    <property type="entry name" value="Diaminopimelate Epimerase, Chain A, domain 1"/>
    <property type="match status" value="2"/>
</dbReference>
<dbReference type="SUPFAM" id="SSF54506">
    <property type="entry name" value="Diaminopimelate epimerase-like"/>
    <property type="match status" value="1"/>
</dbReference>